<evidence type="ECO:0000259" key="13">
    <source>
        <dbReference type="PROSITE" id="PS50011"/>
    </source>
</evidence>
<dbReference type="Pfam" id="PF00069">
    <property type="entry name" value="Pkinase"/>
    <property type="match status" value="1"/>
</dbReference>
<dbReference type="PROSITE" id="PS50011">
    <property type="entry name" value="PROTEIN_KINASE_DOM"/>
    <property type="match status" value="1"/>
</dbReference>
<evidence type="ECO:0000256" key="5">
    <source>
        <dbReference type="ARBA" id="ARBA00022692"/>
    </source>
</evidence>
<organism evidence="14">
    <name type="scientific">Anthurium amnicola</name>
    <dbReference type="NCBI Taxonomy" id="1678845"/>
    <lineage>
        <taxon>Eukaryota</taxon>
        <taxon>Viridiplantae</taxon>
        <taxon>Streptophyta</taxon>
        <taxon>Embryophyta</taxon>
        <taxon>Tracheophyta</taxon>
        <taxon>Spermatophyta</taxon>
        <taxon>Magnoliopsida</taxon>
        <taxon>Liliopsida</taxon>
        <taxon>Araceae</taxon>
        <taxon>Pothoideae</taxon>
        <taxon>Potheae</taxon>
        <taxon>Anthurium</taxon>
    </lineage>
</organism>
<keyword evidence="14" id="KW-0808">Transferase</keyword>
<dbReference type="InterPro" id="IPR000719">
    <property type="entry name" value="Prot_kinase_dom"/>
</dbReference>
<keyword evidence="12" id="KW-0325">Glycoprotein</keyword>
<dbReference type="Gene3D" id="1.10.510.10">
    <property type="entry name" value="Transferase(Phosphotransferase) domain 1"/>
    <property type="match status" value="1"/>
</dbReference>
<keyword evidence="14" id="KW-0430">Lectin</keyword>
<dbReference type="FunFam" id="1.10.510.10:FF:000240">
    <property type="entry name" value="Lectin-domain containing receptor kinase A4.3"/>
    <property type="match status" value="1"/>
</dbReference>
<keyword evidence="9" id="KW-1133">Transmembrane helix</keyword>
<dbReference type="PANTHER" id="PTHR27007">
    <property type="match status" value="1"/>
</dbReference>
<dbReference type="GO" id="GO:0030246">
    <property type="term" value="F:carbohydrate binding"/>
    <property type="evidence" value="ECO:0007669"/>
    <property type="project" value="UniProtKB-KW"/>
</dbReference>
<protein>
    <submittedName>
        <fullName evidence="14">Putative L-type lectin-domain containing receptor kinase S.7</fullName>
    </submittedName>
</protein>
<comment type="subcellular location">
    <subcellularLocation>
        <location evidence="1">Cell membrane</location>
        <topology evidence="1">Single-pass type I membrane protein</topology>
    </subcellularLocation>
</comment>
<evidence type="ECO:0000256" key="9">
    <source>
        <dbReference type="ARBA" id="ARBA00022989"/>
    </source>
</evidence>
<evidence type="ECO:0000256" key="2">
    <source>
        <dbReference type="ARBA" id="ARBA00008536"/>
    </source>
</evidence>
<dbReference type="GO" id="GO:0005886">
    <property type="term" value="C:plasma membrane"/>
    <property type="evidence" value="ECO:0007669"/>
    <property type="project" value="UniProtKB-SubCell"/>
</dbReference>
<reference evidence="14" key="1">
    <citation type="submission" date="2015-07" db="EMBL/GenBank/DDBJ databases">
        <title>Transcriptome Assembly of Anthurium amnicola.</title>
        <authorList>
            <person name="Suzuki J."/>
        </authorList>
    </citation>
    <scope>NUCLEOTIDE SEQUENCE</scope>
</reference>
<dbReference type="EMBL" id="GDJX01001236">
    <property type="protein sequence ID" value="JAT66700.1"/>
    <property type="molecule type" value="Transcribed_RNA"/>
</dbReference>
<evidence type="ECO:0000256" key="7">
    <source>
        <dbReference type="ARBA" id="ARBA00022741"/>
    </source>
</evidence>
<dbReference type="InterPro" id="IPR050528">
    <property type="entry name" value="L-type_Lectin-RKs"/>
</dbReference>
<keyword evidence="14" id="KW-0418">Kinase</keyword>
<name>A0A1D1ZIA5_9ARAE</name>
<evidence type="ECO:0000256" key="3">
    <source>
        <dbReference type="ARBA" id="ARBA00010217"/>
    </source>
</evidence>
<evidence type="ECO:0000256" key="8">
    <source>
        <dbReference type="ARBA" id="ARBA00022840"/>
    </source>
</evidence>
<dbReference type="SMART" id="SM00220">
    <property type="entry name" value="S_TKc"/>
    <property type="match status" value="1"/>
</dbReference>
<keyword evidence="7" id="KW-0547">Nucleotide-binding</keyword>
<dbReference type="InterPro" id="IPR008271">
    <property type="entry name" value="Ser/Thr_kinase_AS"/>
</dbReference>
<keyword evidence="6" id="KW-0732">Signal</keyword>
<sequence length="254" mass="27915">MPNGSLDKALFEPKAAGEVLTWRHRRRVLAGVASALAYLHRECERQVIHRDVKSSNILLDSELKSKVADFGLARILVRSGEPDTVSAVAGSFGYMAPECACTRKVNEKVDVYSFGVVALEIACGRRAIDHQAAEEEKEVLVGWMWGLYGRQALLDGADERLHAEYDEVQMERLMVVGLWCAHPDPSSRPPMRQVMAALNLETLPLPAIDYGPWAPRRREVAQLSSQSASSSTSTSAVPSGVNRQCLEAEIISSL</sequence>
<dbReference type="GO" id="GO:0004672">
    <property type="term" value="F:protein kinase activity"/>
    <property type="evidence" value="ECO:0007669"/>
    <property type="project" value="InterPro"/>
</dbReference>
<comment type="similarity">
    <text evidence="3">In the C-terminal section; belongs to the protein kinase superfamily. Ser/Thr protein kinase family.</text>
</comment>
<keyword evidence="5" id="KW-0812">Transmembrane</keyword>
<dbReference type="InterPro" id="IPR011009">
    <property type="entry name" value="Kinase-like_dom_sf"/>
</dbReference>
<accession>A0A1D1ZIA5</accession>
<evidence type="ECO:0000256" key="4">
    <source>
        <dbReference type="ARBA" id="ARBA00022475"/>
    </source>
</evidence>
<dbReference type="AlphaFoldDB" id="A0A1D1ZIA5"/>
<feature type="domain" description="Protein kinase" evidence="13">
    <location>
        <begin position="1"/>
        <end position="203"/>
    </location>
</feature>
<dbReference type="PROSITE" id="PS00108">
    <property type="entry name" value="PROTEIN_KINASE_ST"/>
    <property type="match status" value="1"/>
</dbReference>
<evidence type="ECO:0000313" key="14">
    <source>
        <dbReference type="EMBL" id="JAT66700.1"/>
    </source>
</evidence>
<evidence type="ECO:0000256" key="11">
    <source>
        <dbReference type="ARBA" id="ARBA00023170"/>
    </source>
</evidence>
<keyword evidence="11 14" id="KW-0675">Receptor</keyword>
<proteinExistence type="inferred from homology"/>
<keyword evidence="4" id="KW-1003">Cell membrane</keyword>
<keyword evidence="10" id="KW-0472">Membrane</keyword>
<evidence type="ECO:0000256" key="1">
    <source>
        <dbReference type="ARBA" id="ARBA00004251"/>
    </source>
</evidence>
<evidence type="ECO:0000256" key="12">
    <source>
        <dbReference type="ARBA" id="ARBA00023180"/>
    </source>
</evidence>
<dbReference type="SUPFAM" id="SSF56112">
    <property type="entry name" value="Protein kinase-like (PK-like)"/>
    <property type="match status" value="1"/>
</dbReference>
<dbReference type="GO" id="GO:0005524">
    <property type="term" value="F:ATP binding"/>
    <property type="evidence" value="ECO:0007669"/>
    <property type="project" value="UniProtKB-KW"/>
</dbReference>
<keyword evidence="8" id="KW-0067">ATP-binding</keyword>
<gene>
    <name evidence="14" type="primary">LECRKS7_5</name>
    <name evidence="14" type="ORF">g.104503</name>
</gene>
<evidence type="ECO:0000256" key="6">
    <source>
        <dbReference type="ARBA" id="ARBA00022729"/>
    </source>
</evidence>
<comment type="similarity">
    <text evidence="2">In the N-terminal section; belongs to the leguminous lectin family.</text>
</comment>
<dbReference type="GO" id="GO:0002229">
    <property type="term" value="P:defense response to oomycetes"/>
    <property type="evidence" value="ECO:0007669"/>
    <property type="project" value="UniProtKB-ARBA"/>
</dbReference>
<evidence type="ECO:0000256" key="10">
    <source>
        <dbReference type="ARBA" id="ARBA00023136"/>
    </source>
</evidence>